<dbReference type="Gene3D" id="3.50.50.60">
    <property type="entry name" value="FAD/NAD(P)-binding domain"/>
    <property type="match status" value="1"/>
</dbReference>
<evidence type="ECO:0000256" key="2">
    <source>
        <dbReference type="ARBA" id="ARBA00022630"/>
    </source>
</evidence>
<reference evidence="7" key="2">
    <citation type="submission" date="2020-09" db="EMBL/GenBank/DDBJ databases">
        <title>Reference genome assembly for Australian Ascochyta lentis isolate Al4.</title>
        <authorList>
            <person name="Lee R.C."/>
            <person name="Farfan-Caceres L.M."/>
            <person name="Debler J.W."/>
            <person name="Williams A.H."/>
            <person name="Henares B.M."/>
        </authorList>
    </citation>
    <scope>NUCLEOTIDE SEQUENCE</scope>
    <source>
        <strain evidence="7">Al4</strain>
    </source>
</reference>
<gene>
    <name evidence="7" type="ORF">EKO04_007698</name>
</gene>
<dbReference type="AlphaFoldDB" id="A0A8H7J066"/>
<comment type="caution">
    <text evidence="7">The sequence shown here is derived from an EMBL/GenBank/DDBJ whole genome shotgun (WGS) entry which is preliminary data.</text>
</comment>
<dbReference type="Pfam" id="PF01494">
    <property type="entry name" value="FAD_binding_3"/>
    <property type="match status" value="1"/>
</dbReference>
<accession>A0A8H7J066</accession>
<keyword evidence="5" id="KW-0503">Monooxygenase</keyword>
<name>A0A8H7J066_9PLEO</name>
<keyword evidence="3" id="KW-0274">FAD</keyword>
<evidence type="ECO:0000256" key="5">
    <source>
        <dbReference type="ARBA" id="ARBA00023033"/>
    </source>
</evidence>
<feature type="domain" description="FAD-binding" evidence="6">
    <location>
        <begin position="5"/>
        <end position="173"/>
    </location>
</feature>
<dbReference type="PANTHER" id="PTHR47178">
    <property type="entry name" value="MONOOXYGENASE, FAD-BINDING"/>
    <property type="match status" value="1"/>
</dbReference>
<comment type="cofactor">
    <cofactor evidence="1">
        <name>FAD</name>
        <dbReference type="ChEBI" id="CHEBI:57692"/>
    </cofactor>
</comment>
<dbReference type="GO" id="GO:0071949">
    <property type="term" value="F:FAD binding"/>
    <property type="evidence" value="ECO:0007669"/>
    <property type="project" value="InterPro"/>
</dbReference>
<proteinExistence type="predicted"/>
<keyword evidence="4" id="KW-0560">Oxidoreductase</keyword>
<evidence type="ECO:0000256" key="1">
    <source>
        <dbReference type="ARBA" id="ARBA00001974"/>
    </source>
</evidence>
<evidence type="ECO:0000313" key="8">
    <source>
        <dbReference type="Proteomes" id="UP000651452"/>
    </source>
</evidence>
<dbReference type="EMBL" id="RZGK01000013">
    <property type="protein sequence ID" value="KAF9694364.1"/>
    <property type="molecule type" value="Genomic_DNA"/>
</dbReference>
<dbReference type="OrthoDB" id="47494at2759"/>
<dbReference type="InterPro" id="IPR036188">
    <property type="entry name" value="FAD/NAD-bd_sf"/>
</dbReference>
<dbReference type="PRINTS" id="PR00420">
    <property type="entry name" value="RNGMNOXGNASE"/>
</dbReference>
<keyword evidence="8" id="KW-1185">Reference proteome</keyword>
<dbReference type="Proteomes" id="UP000651452">
    <property type="component" value="Unassembled WGS sequence"/>
</dbReference>
<protein>
    <recommendedName>
        <fullName evidence="6">FAD-binding domain-containing protein</fullName>
    </recommendedName>
</protein>
<evidence type="ECO:0000256" key="4">
    <source>
        <dbReference type="ARBA" id="ARBA00023002"/>
    </source>
</evidence>
<sequence>MGNFKVIVVGGGLAGALLANGLINNSVDFTMYERDEANSQREGYQVRLGPGSQAGFRACLTNAHIDKITAKLGRSTGSHATAPSVYNTHFDEIIDLSLVPSYSKSAAINRVVLREILLEPIKKRKKIQYGKTFDHYEIFIGKDGRERVKVSFSDGFYDICDVLIGADGANSKASAT</sequence>
<dbReference type="GO" id="GO:0004497">
    <property type="term" value="F:monooxygenase activity"/>
    <property type="evidence" value="ECO:0007669"/>
    <property type="project" value="UniProtKB-KW"/>
</dbReference>
<dbReference type="PANTHER" id="PTHR47178:SF5">
    <property type="entry name" value="FAD-BINDING DOMAIN-CONTAINING PROTEIN"/>
    <property type="match status" value="1"/>
</dbReference>
<reference evidence="7" key="1">
    <citation type="submission" date="2018-12" db="EMBL/GenBank/DDBJ databases">
        <authorList>
            <person name="Syme R.A."/>
            <person name="Farfan-Caceres L."/>
            <person name="Lichtenzveig J."/>
        </authorList>
    </citation>
    <scope>NUCLEOTIDE SEQUENCE</scope>
    <source>
        <strain evidence="7">Al4</strain>
    </source>
</reference>
<evidence type="ECO:0000259" key="6">
    <source>
        <dbReference type="Pfam" id="PF01494"/>
    </source>
</evidence>
<evidence type="ECO:0000313" key="7">
    <source>
        <dbReference type="EMBL" id="KAF9694364.1"/>
    </source>
</evidence>
<evidence type="ECO:0000256" key="3">
    <source>
        <dbReference type="ARBA" id="ARBA00022827"/>
    </source>
</evidence>
<organism evidence="7 8">
    <name type="scientific">Ascochyta lentis</name>
    <dbReference type="NCBI Taxonomy" id="205686"/>
    <lineage>
        <taxon>Eukaryota</taxon>
        <taxon>Fungi</taxon>
        <taxon>Dikarya</taxon>
        <taxon>Ascomycota</taxon>
        <taxon>Pezizomycotina</taxon>
        <taxon>Dothideomycetes</taxon>
        <taxon>Pleosporomycetidae</taxon>
        <taxon>Pleosporales</taxon>
        <taxon>Pleosporineae</taxon>
        <taxon>Didymellaceae</taxon>
        <taxon>Ascochyta</taxon>
    </lineage>
</organism>
<dbReference type="SUPFAM" id="SSF51905">
    <property type="entry name" value="FAD/NAD(P)-binding domain"/>
    <property type="match status" value="1"/>
</dbReference>
<dbReference type="InterPro" id="IPR002938">
    <property type="entry name" value="FAD-bd"/>
</dbReference>
<keyword evidence="2" id="KW-0285">Flavoprotein</keyword>